<protein>
    <submittedName>
        <fullName evidence="1">Uncharacterized protein</fullName>
    </submittedName>
</protein>
<dbReference type="OrthoDB" id="2204079at2759"/>
<organism evidence="1 2">
    <name type="scientific">Rhizopus oryzae</name>
    <name type="common">Mucormycosis agent</name>
    <name type="synonym">Rhizopus arrhizus var. delemar</name>
    <dbReference type="NCBI Taxonomy" id="64495"/>
    <lineage>
        <taxon>Eukaryota</taxon>
        <taxon>Fungi</taxon>
        <taxon>Fungi incertae sedis</taxon>
        <taxon>Mucoromycota</taxon>
        <taxon>Mucoromycotina</taxon>
        <taxon>Mucoromycetes</taxon>
        <taxon>Mucorales</taxon>
        <taxon>Mucorineae</taxon>
        <taxon>Rhizopodaceae</taxon>
        <taxon>Rhizopus</taxon>
    </lineage>
</organism>
<dbReference type="EMBL" id="JAANQT010000123">
    <property type="protein sequence ID" value="KAG1314302.1"/>
    <property type="molecule type" value="Genomic_DNA"/>
</dbReference>
<dbReference type="AlphaFoldDB" id="A0A9P7BWX9"/>
<comment type="caution">
    <text evidence="1">The sequence shown here is derived from an EMBL/GenBank/DDBJ whole genome shotgun (WGS) entry which is preliminary data.</text>
</comment>
<sequence>MNVHITCRVNTTDYLLHHLQVVASSTPRSWPLDDYRLSFLFPDLRPAVVRSHNSPFYLLFKAVDILPSDYQSVVSNAATCLQLPVSGVLSRPPVDPIRRSLSQLRLSTFYVLEPSTNLLRARTNSEMTVYPYIARRFLRLARENKIIISLFLVRPFIPVHVAPLGAHPFTPDQSNAVDATPFLKALNLISSGPAGIFSSKIYRNRCIAGVNPPTQKHPLPHKKWTLFWKFTLIYACRNVWY</sequence>
<accession>A0A9P7BWX9</accession>
<proteinExistence type="predicted"/>
<name>A0A9P7BWX9_RHIOR</name>
<evidence type="ECO:0000313" key="1">
    <source>
        <dbReference type="EMBL" id="KAG1314302.1"/>
    </source>
</evidence>
<gene>
    <name evidence="1" type="ORF">G6F64_001565</name>
</gene>
<dbReference type="Proteomes" id="UP000716291">
    <property type="component" value="Unassembled WGS sequence"/>
</dbReference>
<keyword evidence="2" id="KW-1185">Reference proteome</keyword>
<reference evidence="1" key="1">
    <citation type="journal article" date="2020" name="Microb. Genom.">
        <title>Genetic diversity of clinical and environmental Mucorales isolates obtained from an investigation of mucormycosis cases among solid organ transplant recipients.</title>
        <authorList>
            <person name="Nguyen M.H."/>
            <person name="Kaul D."/>
            <person name="Muto C."/>
            <person name="Cheng S.J."/>
            <person name="Richter R.A."/>
            <person name="Bruno V.M."/>
            <person name="Liu G."/>
            <person name="Beyhan S."/>
            <person name="Sundermann A.J."/>
            <person name="Mounaud S."/>
            <person name="Pasculle A.W."/>
            <person name="Nierman W.C."/>
            <person name="Driscoll E."/>
            <person name="Cumbie R."/>
            <person name="Clancy C.J."/>
            <person name="Dupont C.L."/>
        </authorList>
    </citation>
    <scope>NUCLEOTIDE SEQUENCE</scope>
    <source>
        <strain evidence="1">GL11</strain>
    </source>
</reference>
<evidence type="ECO:0000313" key="2">
    <source>
        <dbReference type="Proteomes" id="UP000716291"/>
    </source>
</evidence>